<keyword evidence="1" id="KW-0812">Transmembrane</keyword>
<evidence type="ECO:0000313" key="3">
    <source>
        <dbReference type="Proteomes" id="UP000004295"/>
    </source>
</evidence>
<sequence length="41" mass="4652">MHPFSRQEKILKGAVSFSAQPILLLLFLFNFPLKMGNSSDK</sequence>
<dbReference type="EMBL" id="ACNN01000016">
    <property type="protein sequence ID" value="EEN83009.1"/>
    <property type="molecule type" value="Genomic_DNA"/>
</dbReference>
<organism evidence="2 3">
    <name type="scientific">Porphyromonas endodontalis (strain ATCC 35406 / DSM 24491 / JCM 8526 / CCUG 16442 / BCRC 14492 / NCTC 13058 / HG 370)</name>
    <name type="common">Bacteroides endodontalis</name>
    <dbReference type="NCBI Taxonomy" id="553175"/>
    <lineage>
        <taxon>Bacteria</taxon>
        <taxon>Pseudomonadati</taxon>
        <taxon>Bacteroidota</taxon>
        <taxon>Bacteroidia</taxon>
        <taxon>Bacteroidales</taxon>
        <taxon>Porphyromonadaceae</taxon>
        <taxon>Porphyromonas</taxon>
    </lineage>
</organism>
<name>C3JA02_POREA</name>
<dbReference type="AlphaFoldDB" id="C3JA02"/>
<dbReference type="Proteomes" id="UP000004295">
    <property type="component" value="Unassembled WGS sequence"/>
</dbReference>
<keyword evidence="3" id="KW-1185">Reference proteome</keyword>
<protein>
    <submittedName>
        <fullName evidence="2">Uncharacterized protein</fullName>
    </submittedName>
</protein>
<keyword evidence="1" id="KW-1133">Transmembrane helix</keyword>
<feature type="transmembrane region" description="Helical" evidence="1">
    <location>
        <begin position="12"/>
        <end position="31"/>
    </location>
</feature>
<keyword evidence="1" id="KW-0472">Membrane</keyword>
<accession>C3JA02</accession>
<evidence type="ECO:0000313" key="2">
    <source>
        <dbReference type="EMBL" id="EEN83009.1"/>
    </source>
</evidence>
<evidence type="ECO:0000256" key="1">
    <source>
        <dbReference type="SAM" id="Phobius"/>
    </source>
</evidence>
<reference evidence="2 3" key="1">
    <citation type="submission" date="2009-04" db="EMBL/GenBank/DDBJ databases">
        <authorList>
            <person name="Sebastian Y."/>
            <person name="Madupu R."/>
            <person name="Durkin A.S."/>
            <person name="Torralba M."/>
            <person name="Methe B."/>
            <person name="Sutton G.G."/>
            <person name="Strausberg R.L."/>
            <person name="Nelson K.E."/>
        </authorList>
    </citation>
    <scope>NUCLEOTIDE SEQUENCE [LARGE SCALE GENOMIC DNA]</scope>
    <source>
        <strain evidence="3">ATCC 35406 / BCRC 14492 / JCM 8526 / NCTC 13058 / HG 370</strain>
    </source>
</reference>
<dbReference type="STRING" id="553175.POREN0001_0924"/>
<proteinExistence type="predicted"/>
<gene>
    <name evidence="2" type="ORF">POREN0001_0924</name>
</gene>
<comment type="caution">
    <text evidence="2">The sequence shown here is derived from an EMBL/GenBank/DDBJ whole genome shotgun (WGS) entry which is preliminary data.</text>
</comment>